<organism evidence="4">
    <name type="scientific">Aplanochytrium stocchinoi</name>
    <dbReference type="NCBI Taxonomy" id="215587"/>
    <lineage>
        <taxon>Eukaryota</taxon>
        <taxon>Sar</taxon>
        <taxon>Stramenopiles</taxon>
        <taxon>Bigyra</taxon>
        <taxon>Labyrinthulomycetes</taxon>
        <taxon>Thraustochytrida</taxon>
        <taxon>Thraustochytriidae</taxon>
        <taxon>Aplanochytrium</taxon>
    </lineage>
</organism>
<feature type="domain" description="PWI" evidence="3">
    <location>
        <begin position="17"/>
        <end position="135"/>
    </location>
</feature>
<dbReference type="EMBL" id="HBIN01011948">
    <property type="protein sequence ID" value="CAE0438752.1"/>
    <property type="molecule type" value="Transcribed_RNA"/>
</dbReference>
<dbReference type="InterPro" id="IPR002483">
    <property type="entry name" value="PWI_dom"/>
</dbReference>
<protein>
    <recommendedName>
        <fullName evidence="3">PWI domain-containing protein</fullName>
    </recommendedName>
</protein>
<feature type="compositionally biased region" description="Basic and acidic residues" evidence="2">
    <location>
        <begin position="199"/>
        <end position="213"/>
    </location>
</feature>
<feature type="region of interest" description="Disordered" evidence="2">
    <location>
        <begin position="129"/>
        <end position="241"/>
    </location>
</feature>
<proteinExistence type="predicted"/>
<evidence type="ECO:0000256" key="1">
    <source>
        <dbReference type="ARBA" id="ARBA00022664"/>
    </source>
</evidence>
<feature type="compositionally biased region" description="Basic residues" evidence="2">
    <location>
        <begin position="174"/>
        <end position="198"/>
    </location>
</feature>
<name>A0A7S3LQC5_9STRA</name>
<keyword evidence="1" id="KW-0507">mRNA processing</keyword>
<gene>
    <name evidence="4" type="ORF">ASTO00021_LOCUS8974</name>
</gene>
<feature type="compositionally biased region" description="Basic and acidic residues" evidence="2">
    <location>
        <begin position="142"/>
        <end position="173"/>
    </location>
</feature>
<dbReference type="InterPro" id="IPR036483">
    <property type="entry name" value="PWI_dom_sf"/>
</dbReference>
<dbReference type="Gene3D" id="1.20.1390.10">
    <property type="entry name" value="PWI domain"/>
    <property type="match status" value="1"/>
</dbReference>
<evidence type="ECO:0000256" key="2">
    <source>
        <dbReference type="SAM" id="MobiDB-lite"/>
    </source>
</evidence>
<accession>A0A7S3LQC5</accession>
<sequence length="241" mass="29426">MIRGSSAITDSRKKVYKQNFPKLYDSRIEFAKIVPHMKQVNEWVEKKTLEILGFEDDVLNGLIENYLTNSQNQISTGARTEDERLLDPKEFHITIQPFLGEKHTPAFMTQLLQLLVEYKDNKDKFKKIAEEKSNEQNSSLNLEEKEPRRHKSRDRDTGRDKDRDRNRDKDSDRRRSRSRDRHRRRSRSRDRRRRRSRSRDRDRDEKTDRSRRRDRDRKRARSRSRDRNNGRREMNRDRDRS</sequence>
<reference evidence="4" key="1">
    <citation type="submission" date="2021-01" db="EMBL/GenBank/DDBJ databases">
        <authorList>
            <person name="Corre E."/>
            <person name="Pelletier E."/>
            <person name="Niang G."/>
            <person name="Scheremetjew M."/>
            <person name="Finn R."/>
            <person name="Kale V."/>
            <person name="Holt S."/>
            <person name="Cochrane G."/>
            <person name="Meng A."/>
            <person name="Brown T."/>
            <person name="Cohen L."/>
        </authorList>
    </citation>
    <scope>NUCLEOTIDE SEQUENCE</scope>
    <source>
        <strain evidence="4">GSBS06</strain>
    </source>
</reference>
<dbReference type="PROSITE" id="PS51025">
    <property type="entry name" value="PWI"/>
    <property type="match status" value="1"/>
</dbReference>
<feature type="compositionally biased region" description="Basic and acidic residues" evidence="2">
    <location>
        <begin position="223"/>
        <end position="241"/>
    </location>
</feature>
<dbReference type="AlphaFoldDB" id="A0A7S3LQC5"/>
<evidence type="ECO:0000259" key="3">
    <source>
        <dbReference type="PROSITE" id="PS51025"/>
    </source>
</evidence>
<dbReference type="Pfam" id="PF01480">
    <property type="entry name" value="PWI"/>
    <property type="match status" value="1"/>
</dbReference>
<dbReference type="SMART" id="SM00311">
    <property type="entry name" value="PWI"/>
    <property type="match status" value="1"/>
</dbReference>
<dbReference type="SUPFAM" id="SSF101233">
    <property type="entry name" value="PWI domain"/>
    <property type="match status" value="1"/>
</dbReference>
<dbReference type="GO" id="GO:0006397">
    <property type="term" value="P:mRNA processing"/>
    <property type="evidence" value="ECO:0007669"/>
    <property type="project" value="UniProtKB-KW"/>
</dbReference>
<evidence type="ECO:0000313" key="4">
    <source>
        <dbReference type="EMBL" id="CAE0438752.1"/>
    </source>
</evidence>